<dbReference type="SUPFAM" id="SSF51905">
    <property type="entry name" value="FAD/NAD(P)-binding domain"/>
    <property type="match status" value="1"/>
</dbReference>
<evidence type="ECO:0000256" key="2">
    <source>
        <dbReference type="ARBA" id="ARBA00022630"/>
    </source>
</evidence>
<evidence type="ECO:0000313" key="7">
    <source>
        <dbReference type="Proteomes" id="UP000027195"/>
    </source>
</evidence>
<accession>A0A067MJK3</accession>
<comment type="similarity">
    <text evidence="1">Belongs to the FAD-dependent oxidoreductase family.</text>
</comment>
<proteinExistence type="inferred from homology"/>
<keyword evidence="3" id="KW-0274">FAD</keyword>
<keyword evidence="7" id="KW-1185">Reference proteome</keyword>
<evidence type="ECO:0000256" key="3">
    <source>
        <dbReference type="ARBA" id="ARBA00022827"/>
    </source>
</evidence>
<dbReference type="GO" id="GO:0050660">
    <property type="term" value="F:flavin adenine dinucleotide binding"/>
    <property type="evidence" value="ECO:0007669"/>
    <property type="project" value="TreeGrafter"/>
</dbReference>
<name>A0A067MJK3_BOTB1</name>
<protein>
    <recommendedName>
        <fullName evidence="5">FAD/NAD(P)-binding domain-containing protein</fullName>
    </recommendedName>
</protein>
<organism evidence="6 7">
    <name type="scientific">Botryobasidium botryosum (strain FD-172 SS1)</name>
    <dbReference type="NCBI Taxonomy" id="930990"/>
    <lineage>
        <taxon>Eukaryota</taxon>
        <taxon>Fungi</taxon>
        <taxon>Dikarya</taxon>
        <taxon>Basidiomycota</taxon>
        <taxon>Agaricomycotina</taxon>
        <taxon>Agaricomycetes</taxon>
        <taxon>Cantharellales</taxon>
        <taxon>Botryobasidiaceae</taxon>
        <taxon>Botryobasidium</taxon>
    </lineage>
</organism>
<dbReference type="Proteomes" id="UP000027195">
    <property type="component" value="Unassembled WGS sequence"/>
</dbReference>
<dbReference type="EMBL" id="KL198053">
    <property type="protein sequence ID" value="KDQ12062.1"/>
    <property type="molecule type" value="Genomic_DNA"/>
</dbReference>
<evidence type="ECO:0000256" key="4">
    <source>
        <dbReference type="ARBA" id="ARBA00023002"/>
    </source>
</evidence>
<dbReference type="PANTHER" id="PTHR43735">
    <property type="entry name" value="APOPTOSIS-INDUCING FACTOR 1"/>
    <property type="match status" value="1"/>
</dbReference>
<sequence length="320" mass="34292">MLRTSVTSEGALEERTLVPFDKVFSPGKPGTVKIATVTEVTDGVVKLGNGETVPYDYLVVASGTQWEGFLDYPLDKSEAISYINGWREKFANAKEVVIVGGGAVGVELAGEIADFYPSTTVHIVHSGPQLLNDAYGAKLRRSLAAQLKAKGVQLHLDDRVEIPDTPGVVTTKKGVQLKADLFIPARGGRPRTAFLQTLDPSIIAENGRVKVLPTLQVPLANGKTNVFAIGDVIDWDEQKMQMKADAHGGVVLPNLLSLLNNSKPSKQYKTGGEAIIVTVGRDGGAGFLPMLWGITLGAWAAAMLKSKSLFIDMTRKGFGY</sequence>
<dbReference type="PRINTS" id="PR00411">
    <property type="entry name" value="PNDRDTASEI"/>
</dbReference>
<dbReference type="PANTHER" id="PTHR43735:SF3">
    <property type="entry name" value="FERROPTOSIS SUPPRESSOR PROTEIN 1"/>
    <property type="match status" value="1"/>
</dbReference>
<dbReference type="InParanoid" id="A0A067MJK3"/>
<dbReference type="InterPro" id="IPR036188">
    <property type="entry name" value="FAD/NAD-bd_sf"/>
</dbReference>
<dbReference type="PRINTS" id="PR00368">
    <property type="entry name" value="FADPNR"/>
</dbReference>
<evidence type="ECO:0000256" key="1">
    <source>
        <dbReference type="ARBA" id="ARBA00006442"/>
    </source>
</evidence>
<reference evidence="7" key="1">
    <citation type="journal article" date="2014" name="Proc. Natl. Acad. Sci. U.S.A.">
        <title>Extensive sampling of basidiomycete genomes demonstrates inadequacy of the white-rot/brown-rot paradigm for wood decay fungi.</title>
        <authorList>
            <person name="Riley R."/>
            <person name="Salamov A.A."/>
            <person name="Brown D.W."/>
            <person name="Nagy L.G."/>
            <person name="Floudas D."/>
            <person name="Held B.W."/>
            <person name="Levasseur A."/>
            <person name="Lombard V."/>
            <person name="Morin E."/>
            <person name="Otillar R."/>
            <person name="Lindquist E.A."/>
            <person name="Sun H."/>
            <person name="LaButti K.M."/>
            <person name="Schmutz J."/>
            <person name="Jabbour D."/>
            <person name="Luo H."/>
            <person name="Baker S.E."/>
            <person name="Pisabarro A.G."/>
            <person name="Walton J.D."/>
            <person name="Blanchette R.A."/>
            <person name="Henrissat B."/>
            <person name="Martin F."/>
            <person name="Cullen D."/>
            <person name="Hibbett D.S."/>
            <person name="Grigoriev I.V."/>
        </authorList>
    </citation>
    <scope>NUCLEOTIDE SEQUENCE [LARGE SCALE GENOMIC DNA]</scope>
    <source>
        <strain evidence="7">FD-172 SS1</strain>
    </source>
</reference>
<dbReference type="GO" id="GO:0005737">
    <property type="term" value="C:cytoplasm"/>
    <property type="evidence" value="ECO:0007669"/>
    <property type="project" value="TreeGrafter"/>
</dbReference>
<dbReference type="GO" id="GO:0004174">
    <property type="term" value="F:electron-transferring-flavoprotein dehydrogenase activity"/>
    <property type="evidence" value="ECO:0007669"/>
    <property type="project" value="TreeGrafter"/>
</dbReference>
<dbReference type="InterPro" id="IPR023753">
    <property type="entry name" value="FAD/NAD-binding_dom"/>
</dbReference>
<dbReference type="HOGENOM" id="CLU_019845_2_0_1"/>
<feature type="domain" description="FAD/NAD(P)-binding" evidence="5">
    <location>
        <begin position="39"/>
        <end position="237"/>
    </location>
</feature>
<dbReference type="Pfam" id="PF07992">
    <property type="entry name" value="Pyr_redox_2"/>
    <property type="match status" value="1"/>
</dbReference>
<keyword evidence="4" id="KW-0560">Oxidoreductase</keyword>
<dbReference type="AlphaFoldDB" id="A0A067MJK3"/>
<evidence type="ECO:0000313" key="6">
    <source>
        <dbReference type="EMBL" id="KDQ12062.1"/>
    </source>
</evidence>
<evidence type="ECO:0000259" key="5">
    <source>
        <dbReference type="Pfam" id="PF07992"/>
    </source>
</evidence>
<dbReference type="Gene3D" id="3.50.50.100">
    <property type="match status" value="1"/>
</dbReference>
<dbReference type="STRING" id="930990.A0A067MJK3"/>
<dbReference type="OrthoDB" id="202203at2759"/>
<keyword evidence="2" id="KW-0285">Flavoprotein</keyword>
<gene>
    <name evidence="6" type="ORF">BOTBODRAFT_162259</name>
</gene>